<comment type="similarity">
    <text evidence="1">Belongs to the WD repeat G protein beta family. Ribosomal protein RACK1 subfamily.</text>
</comment>
<evidence type="ECO:0000313" key="5">
    <source>
        <dbReference type="EMBL" id="ORY76904.1"/>
    </source>
</evidence>
<dbReference type="InterPro" id="IPR015943">
    <property type="entry name" value="WD40/YVTN_repeat-like_dom_sf"/>
</dbReference>
<dbReference type="SUPFAM" id="SSF50978">
    <property type="entry name" value="WD40 repeat-like"/>
    <property type="match status" value="1"/>
</dbReference>
<dbReference type="EMBL" id="MCGR01000033">
    <property type="protein sequence ID" value="ORY76904.1"/>
    <property type="molecule type" value="Genomic_DNA"/>
</dbReference>
<sequence>MSSESLIFKGSFNVYSLVGHSGDVTAIATSSENPDMILTASRDKTIIMWTLTRDESAYGYPKRILHGHNGFVSDVVVSSDGQFALSASWDKTLRLWDLNTGLTTRRFVGHTSDVLSVSFSADNRQIVSGSRDRTIKLWNTLGECKFNIQEEGHTEWVSCVRFSPNPLNPVIVSAGWDKVVKVSYCLVSRGFDFVSAFRFGFPPSFRISTFDARCAAKHDDFTTCVIFATSEGLSIPMRPLNYPPRSLISADGSRSMVGAQHNPPSTTRTIADLWRLALVQVWELSKCKLRTNHFGHTGYISTVTVSPDGSLCASGGKDGITMLWDLNEGKHLYSLEAGDTINALVFSPNRYWLCAATDSAIKIFDLESKSIVDELKPEFETTQGGRAPIATSLAWSADGQTLFAGYSDNVTRVYSVVA</sequence>
<feature type="repeat" description="WD" evidence="4">
    <location>
        <begin position="65"/>
        <end position="106"/>
    </location>
</feature>
<dbReference type="Proteomes" id="UP000193467">
    <property type="component" value="Unassembled WGS sequence"/>
</dbReference>
<name>A0A1Y2F073_9BASI</name>
<evidence type="ECO:0000256" key="1">
    <source>
        <dbReference type="ARBA" id="ARBA00007253"/>
    </source>
</evidence>
<dbReference type="PANTHER" id="PTHR19868">
    <property type="entry name" value="RECEPTOR FOR ACTIVATED PROTEIN KINASE C RACK1"/>
    <property type="match status" value="1"/>
</dbReference>
<protein>
    <submittedName>
        <fullName evidence="5">WD40-repeat-containing domain protein</fullName>
    </submittedName>
</protein>
<keyword evidence="6" id="KW-1185">Reference proteome</keyword>
<comment type="caution">
    <text evidence="5">The sequence shown here is derived from an EMBL/GenBank/DDBJ whole genome shotgun (WGS) entry which is preliminary data.</text>
</comment>
<evidence type="ECO:0000256" key="2">
    <source>
        <dbReference type="ARBA" id="ARBA00022574"/>
    </source>
</evidence>
<feature type="repeat" description="WD" evidence="4">
    <location>
        <begin position="107"/>
        <end position="139"/>
    </location>
</feature>
<dbReference type="GO" id="GO:0043022">
    <property type="term" value="F:ribosome binding"/>
    <property type="evidence" value="ECO:0007669"/>
    <property type="project" value="InterPro"/>
</dbReference>
<dbReference type="CDD" id="cd00200">
    <property type="entry name" value="WD40"/>
    <property type="match status" value="1"/>
</dbReference>
<dbReference type="Gene3D" id="2.130.10.10">
    <property type="entry name" value="YVTN repeat-like/Quinoprotein amine dehydrogenase"/>
    <property type="match status" value="2"/>
</dbReference>
<dbReference type="OrthoDB" id="7875889at2759"/>
<feature type="repeat" description="WD" evidence="4">
    <location>
        <begin position="293"/>
        <end position="334"/>
    </location>
</feature>
<dbReference type="InterPro" id="IPR001680">
    <property type="entry name" value="WD40_rpt"/>
</dbReference>
<dbReference type="SMART" id="SM00320">
    <property type="entry name" value="WD40"/>
    <property type="match status" value="7"/>
</dbReference>
<dbReference type="AlphaFoldDB" id="A0A1Y2F073"/>
<accession>A0A1Y2F073</accession>
<organism evidence="5 6">
    <name type="scientific">Leucosporidium creatinivorum</name>
    <dbReference type="NCBI Taxonomy" id="106004"/>
    <lineage>
        <taxon>Eukaryota</taxon>
        <taxon>Fungi</taxon>
        <taxon>Dikarya</taxon>
        <taxon>Basidiomycota</taxon>
        <taxon>Pucciniomycotina</taxon>
        <taxon>Microbotryomycetes</taxon>
        <taxon>Leucosporidiales</taxon>
        <taxon>Leucosporidium</taxon>
    </lineage>
</organism>
<dbReference type="FunFam" id="2.130.10.10:FF:000615">
    <property type="entry name" value="Receptor for activated C kinase 1"/>
    <property type="match status" value="2"/>
</dbReference>
<reference evidence="5 6" key="1">
    <citation type="submission" date="2016-07" db="EMBL/GenBank/DDBJ databases">
        <title>Pervasive Adenine N6-methylation of Active Genes in Fungi.</title>
        <authorList>
            <consortium name="DOE Joint Genome Institute"/>
            <person name="Mondo S.J."/>
            <person name="Dannebaum R.O."/>
            <person name="Kuo R.C."/>
            <person name="Labutti K."/>
            <person name="Haridas S."/>
            <person name="Kuo A."/>
            <person name="Salamov A."/>
            <person name="Ahrendt S.R."/>
            <person name="Lipzen A."/>
            <person name="Sullivan W."/>
            <person name="Andreopoulos W.B."/>
            <person name="Clum A."/>
            <person name="Lindquist E."/>
            <person name="Daum C."/>
            <person name="Ramamoorthy G.K."/>
            <person name="Gryganskyi A."/>
            <person name="Culley D."/>
            <person name="Magnuson J.K."/>
            <person name="James T.Y."/>
            <person name="O'Malley M.A."/>
            <person name="Stajich J.E."/>
            <person name="Spatafora J.W."/>
            <person name="Visel A."/>
            <person name="Grigoriev I.V."/>
        </authorList>
    </citation>
    <scope>NUCLEOTIDE SEQUENCE [LARGE SCALE GENOMIC DNA]</scope>
    <source>
        <strain evidence="5 6">62-1032</strain>
    </source>
</reference>
<evidence type="ECO:0000256" key="3">
    <source>
        <dbReference type="ARBA" id="ARBA00022737"/>
    </source>
</evidence>
<dbReference type="InterPro" id="IPR019775">
    <property type="entry name" value="WD40_repeat_CS"/>
</dbReference>
<dbReference type="FunCoup" id="A0A1Y2F073">
    <property type="interactions" value="614"/>
</dbReference>
<evidence type="ECO:0000256" key="4">
    <source>
        <dbReference type="PROSITE-ProRule" id="PRU00221"/>
    </source>
</evidence>
<dbReference type="Pfam" id="PF00400">
    <property type="entry name" value="WD40"/>
    <property type="match status" value="7"/>
</dbReference>
<dbReference type="InterPro" id="IPR020472">
    <property type="entry name" value="WD40_PAC1"/>
</dbReference>
<dbReference type="InParanoid" id="A0A1Y2F073"/>
<dbReference type="PROSITE" id="PS50294">
    <property type="entry name" value="WD_REPEATS_REGION"/>
    <property type="match status" value="4"/>
</dbReference>
<dbReference type="InterPro" id="IPR045223">
    <property type="entry name" value="RACK1-like"/>
</dbReference>
<dbReference type="PRINTS" id="PR00320">
    <property type="entry name" value="GPROTEINBRPT"/>
</dbReference>
<gene>
    <name evidence="5" type="ORF">BCR35DRAFT_118576</name>
</gene>
<keyword evidence="3" id="KW-0677">Repeat</keyword>
<dbReference type="PROSITE" id="PS50082">
    <property type="entry name" value="WD_REPEATS_2"/>
    <property type="match status" value="4"/>
</dbReference>
<dbReference type="InterPro" id="IPR036322">
    <property type="entry name" value="WD40_repeat_dom_sf"/>
</dbReference>
<dbReference type="PROSITE" id="PS00678">
    <property type="entry name" value="WD_REPEATS_1"/>
    <property type="match status" value="2"/>
</dbReference>
<keyword evidence="2 4" id="KW-0853">WD repeat</keyword>
<proteinExistence type="inferred from homology"/>
<feature type="repeat" description="WD" evidence="4">
    <location>
        <begin position="17"/>
        <end position="59"/>
    </location>
</feature>
<dbReference type="GO" id="GO:0045182">
    <property type="term" value="F:translation regulator activity"/>
    <property type="evidence" value="ECO:0007669"/>
    <property type="project" value="InterPro"/>
</dbReference>
<evidence type="ECO:0000313" key="6">
    <source>
        <dbReference type="Proteomes" id="UP000193467"/>
    </source>
</evidence>
<dbReference type="STRING" id="106004.A0A1Y2F073"/>